<reference evidence="12" key="1">
    <citation type="submission" date="2020-12" db="UniProtKB">
        <authorList>
            <consortium name="WormBaseParasite"/>
        </authorList>
    </citation>
    <scope>IDENTIFICATION</scope>
    <source>
        <strain evidence="12">MHco3</strain>
    </source>
</reference>
<keyword evidence="3" id="KW-0813">Transport</keyword>
<evidence type="ECO:0000256" key="3">
    <source>
        <dbReference type="ARBA" id="ARBA00022448"/>
    </source>
</evidence>
<dbReference type="InterPro" id="IPR036837">
    <property type="entry name" value="Cation_efflux_CTD_sf"/>
</dbReference>
<dbReference type="InterPro" id="IPR027470">
    <property type="entry name" value="Cation_efflux_CTD"/>
</dbReference>
<dbReference type="GO" id="GO:0016020">
    <property type="term" value="C:membrane"/>
    <property type="evidence" value="ECO:0007669"/>
    <property type="project" value="InterPro"/>
</dbReference>
<feature type="transmembrane region" description="Helical" evidence="8">
    <location>
        <begin position="128"/>
        <end position="149"/>
    </location>
</feature>
<feature type="transmembrane region" description="Helical" evidence="8">
    <location>
        <begin position="86"/>
        <end position="107"/>
    </location>
</feature>
<evidence type="ECO:0000313" key="12">
    <source>
        <dbReference type="WBParaSite" id="HCON_00017030-00001"/>
    </source>
</evidence>
<dbReference type="NCBIfam" id="TIGR01297">
    <property type="entry name" value="CDF"/>
    <property type="match status" value="1"/>
</dbReference>
<feature type="transmembrane region" description="Helical" evidence="8">
    <location>
        <begin position="225"/>
        <end position="242"/>
    </location>
</feature>
<keyword evidence="4 8" id="KW-0812">Transmembrane</keyword>
<sequence>MYLCGKRSKVNVEKFYENQKELIEAWKEDERHLHHSVSVDDQVAQAASEQRTKVWDTRLTIITIVLNVALIGAKTTAAVLSDSLAIVASVVDSAMDITSGLVLWYTCRLIERYNKHHYPVGLNRLEPLTTLIVGLIMVFANLIVLQQAAEDSITGNIQPKIDIASIVILCTGTAIKAVLFIICRSRNTSASRILAIDQRNDCFTNLVALAGAFIGHRYWKYADPIGAAIVSSLIIITWLMTVKEQVPLLIGKSASPQLINRIINVAISHDERIRYLDTVYVYHFGANFLVELHVVMDREINLCEAHDVSETLQGKLEQLSFVERAFVHCDYKFDGDEHV</sequence>
<keyword evidence="11" id="KW-1185">Reference proteome</keyword>
<name>A0A7I4XXI1_HAECO</name>
<dbReference type="PANTHER" id="PTHR43840:SF8">
    <property type="entry name" value="CATION EFFLUX PROTEIN CYTOPLASMIC DOMAIN-CONTAINING PROTEIN"/>
    <property type="match status" value="1"/>
</dbReference>
<dbReference type="SUPFAM" id="SSF161111">
    <property type="entry name" value="Cation efflux protein transmembrane domain-like"/>
    <property type="match status" value="1"/>
</dbReference>
<dbReference type="OrthoDB" id="78296at2759"/>
<evidence type="ECO:0000256" key="8">
    <source>
        <dbReference type="SAM" id="Phobius"/>
    </source>
</evidence>
<dbReference type="FunFam" id="3.30.70.1350:FF:000001">
    <property type="entry name" value="Metal tolerance protein 11"/>
    <property type="match status" value="1"/>
</dbReference>
<evidence type="ECO:0000256" key="2">
    <source>
        <dbReference type="ARBA" id="ARBA00008873"/>
    </source>
</evidence>
<dbReference type="InterPro" id="IPR058533">
    <property type="entry name" value="Cation_efflux_TM"/>
</dbReference>
<keyword evidence="7 8" id="KW-0472">Membrane</keyword>
<feature type="domain" description="Cation efflux protein transmembrane" evidence="9">
    <location>
        <begin position="61"/>
        <end position="249"/>
    </location>
</feature>
<evidence type="ECO:0000313" key="11">
    <source>
        <dbReference type="Proteomes" id="UP000025227"/>
    </source>
</evidence>
<protein>
    <submittedName>
        <fullName evidence="12">ZT_dimer domain-containing protein</fullName>
    </submittedName>
</protein>
<dbReference type="PANTHER" id="PTHR43840">
    <property type="entry name" value="MITOCHONDRIAL METAL TRANSPORTER 1-RELATED"/>
    <property type="match status" value="1"/>
</dbReference>
<evidence type="ECO:0000256" key="5">
    <source>
        <dbReference type="ARBA" id="ARBA00022989"/>
    </source>
</evidence>
<dbReference type="InterPro" id="IPR027469">
    <property type="entry name" value="Cation_efflux_TMD_sf"/>
</dbReference>
<dbReference type="GO" id="GO:0008324">
    <property type="term" value="F:monoatomic cation transmembrane transporter activity"/>
    <property type="evidence" value="ECO:0007669"/>
    <property type="project" value="InterPro"/>
</dbReference>
<dbReference type="OMA" id="TWFLTIR"/>
<dbReference type="FunFam" id="1.20.1510.10:FF:000005">
    <property type="entry name" value="Putative Cation diffusion facilitator 1"/>
    <property type="match status" value="1"/>
</dbReference>
<keyword evidence="5 8" id="KW-1133">Transmembrane helix</keyword>
<dbReference type="Gene3D" id="1.20.1510.10">
    <property type="entry name" value="Cation efflux protein transmembrane domain"/>
    <property type="match status" value="1"/>
</dbReference>
<comment type="similarity">
    <text evidence="2">Belongs to the cation diffusion facilitator (CDF) transporter (TC 2.A.4) family. SLC30A subfamily.</text>
</comment>
<evidence type="ECO:0000256" key="1">
    <source>
        <dbReference type="ARBA" id="ARBA00004127"/>
    </source>
</evidence>
<evidence type="ECO:0000259" key="9">
    <source>
        <dbReference type="Pfam" id="PF01545"/>
    </source>
</evidence>
<keyword evidence="6" id="KW-0406">Ion transport</keyword>
<dbReference type="SUPFAM" id="SSF160240">
    <property type="entry name" value="Cation efflux protein cytoplasmic domain-like"/>
    <property type="match status" value="1"/>
</dbReference>
<evidence type="ECO:0000256" key="7">
    <source>
        <dbReference type="ARBA" id="ARBA00023136"/>
    </source>
</evidence>
<evidence type="ECO:0000256" key="6">
    <source>
        <dbReference type="ARBA" id="ARBA00023065"/>
    </source>
</evidence>
<dbReference type="Proteomes" id="UP000025227">
    <property type="component" value="Unplaced"/>
</dbReference>
<dbReference type="GO" id="GO:0012505">
    <property type="term" value="C:endomembrane system"/>
    <property type="evidence" value="ECO:0007669"/>
    <property type="project" value="UniProtKB-SubCell"/>
</dbReference>
<accession>A0A7I4XXI1</accession>
<dbReference type="InterPro" id="IPR050291">
    <property type="entry name" value="CDF_Transporter"/>
</dbReference>
<evidence type="ECO:0000259" key="10">
    <source>
        <dbReference type="Pfam" id="PF16916"/>
    </source>
</evidence>
<organism evidence="11 12">
    <name type="scientific">Haemonchus contortus</name>
    <name type="common">Barber pole worm</name>
    <dbReference type="NCBI Taxonomy" id="6289"/>
    <lineage>
        <taxon>Eukaryota</taxon>
        <taxon>Metazoa</taxon>
        <taxon>Ecdysozoa</taxon>
        <taxon>Nematoda</taxon>
        <taxon>Chromadorea</taxon>
        <taxon>Rhabditida</taxon>
        <taxon>Rhabditina</taxon>
        <taxon>Rhabditomorpha</taxon>
        <taxon>Strongyloidea</taxon>
        <taxon>Trichostrongylidae</taxon>
        <taxon>Haemonchus</taxon>
    </lineage>
</organism>
<dbReference type="InterPro" id="IPR002524">
    <property type="entry name" value="Cation_efflux"/>
</dbReference>
<comment type="subcellular location">
    <subcellularLocation>
        <location evidence="1">Endomembrane system</location>
        <topology evidence="1">Multi-pass membrane protein</topology>
    </subcellularLocation>
</comment>
<dbReference type="Pfam" id="PF01545">
    <property type="entry name" value="Cation_efflux"/>
    <property type="match status" value="1"/>
</dbReference>
<dbReference type="Pfam" id="PF16916">
    <property type="entry name" value="ZT_dimer"/>
    <property type="match status" value="1"/>
</dbReference>
<feature type="domain" description="Cation efflux protein cytoplasmic" evidence="10">
    <location>
        <begin position="256"/>
        <end position="330"/>
    </location>
</feature>
<proteinExistence type="inferred from homology"/>
<feature type="transmembrane region" description="Helical" evidence="8">
    <location>
        <begin position="161"/>
        <end position="182"/>
    </location>
</feature>
<dbReference type="AlphaFoldDB" id="A0A7I4XXI1"/>
<feature type="transmembrane region" description="Helical" evidence="8">
    <location>
        <begin position="59"/>
        <end position="80"/>
    </location>
</feature>
<dbReference type="WBParaSite" id="HCON_00017030-00001">
    <property type="protein sequence ID" value="HCON_00017030-00001"/>
    <property type="gene ID" value="HCON_00017030"/>
</dbReference>
<evidence type="ECO:0000256" key="4">
    <source>
        <dbReference type="ARBA" id="ARBA00022692"/>
    </source>
</evidence>
<dbReference type="Gene3D" id="3.30.70.1350">
    <property type="entry name" value="Cation efflux protein, cytoplasmic domain"/>
    <property type="match status" value="1"/>
</dbReference>